<evidence type="ECO:0000256" key="1">
    <source>
        <dbReference type="SAM" id="Phobius"/>
    </source>
</evidence>
<keyword evidence="3" id="KW-1185">Reference proteome</keyword>
<feature type="transmembrane region" description="Helical" evidence="1">
    <location>
        <begin position="74"/>
        <end position="92"/>
    </location>
</feature>
<dbReference type="AlphaFoldDB" id="A0AAE1CGF6"/>
<feature type="transmembrane region" description="Helical" evidence="1">
    <location>
        <begin position="113"/>
        <end position="132"/>
    </location>
</feature>
<keyword evidence="1" id="KW-0812">Transmembrane</keyword>
<keyword evidence="1" id="KW-1133">Transmembrane helix</keyword>
<gene>
    <name evidence="2" type="ORF">B0T22DRAFT_476262</name>
</gene>
<reference evidence="2" key="2">
    <citation type="submission" date="2023-06" db="EMBL/GenBank/DDBJ databases">
        <authorList>
            <consortium name="Lawrence Berkeley National Laboratory"/>
            <person name="Haridas S."/>
            <person name="Hensen N."/>
            <person name="Bonometti L."/>
            <person name="Westerberg I."/>
            <person name="Brannstrom I.O."/>
            <person name="Guillou S."/>
            <person name="Cros-Aarteil S."/>
            <person name="Calhoun S."/>
            <person name="Kuo A."/>
            <person name="Mondo S."/>
            <person name="Pangilinan J."/>
            <person name="Riley R."/>
            <person name="Labutti K."/>
            <person name="Andreopoulos B."/>
            <person name="Lipzen A."/>
            <person name="Chen C."/>
            <person name="Yanf M."/>
            <person name="Daum C."/>
            <person name="Ng V."/>
            <person name="Clum A."/>
            <person name="Steindorff A."/>
            <person name="Ohm R."/>
            <person name="Martin F."/>
            <person name="Silar P."/>
            <person name="Natvig D."/>
            <person name="Lalanne C."/>
            <person name="Gautier V."/>
            <person name="Ament-Velasquez S.L."/>
            <person name="Kruys A."/>
            <person name="Hutchinson M.I."/>
            <person name="Powell A.J."/>
            <person name="Barry K."/>
            <person name="Miller A.N."/>
            <person name="Grigoriev I.V."/>
            <person name="Debuchy R."/>
            <person name="Gladieux P."/>
            <person name="Thoren M.H."/>
            <person name="Johannesson H."/>
        </authorList>
    </citation>
    <scope>NUCLEOTIDE SEQUENCE</scope>
    <source>
        <strain evidence="2">CBS 314.62</strain>
    </source>
</reference>
<protein>
    <submittedName>
        <fullName evidence="2">Uncharacterized protein</fullName>
    </submittedName>
</protein>
<sequence length="134" mass="15195">MPTAGHPYTFWVLCNELIRQALVEIVGEFSTIPSIYRTARNLRVTSTALLTQAEELYKLYTSPFLTSLQQRGELRYVVGAIVIVLFTGCLALRQASQINETSRWYWDAECAGVAFKHGEYFLAFYAALLYLLNG</sequence>
<name>A0AAE1CGF6_9PEZI</name>
<dbReference type="EMBL" id="JAULSO010000001">
    <property type="protein sequence ID" value="KAK3693415.1"/>
    <property type="molecule type" value="Genomic_DNA"/>
</dbReference>
<evidence type="ECO:0000313" key="2">
    <source>
        <dbReference type="EMBL" id="KAK3693415.1"/>
    </source>
</evidence>
<reference evidence="2" key="1">
    <citation type="journal article" date="2023" name="Mol. Phylogenet. Evol.">
        <title>Genome-scale phylogeny and comparative genomics of the fungal order Sordariales.</title>
        <authorList>
            <person name="Hensen N."/>
            <person name="Bonometti L."/>
            <person name="Westerberg I."/>
            <person name="Brannstrom I.O."/>
            <person name="Guillou S."/>
            <person name="Cros-Aarteil S."/>
            <person name="Calhoun S."/>
            <person name="Haridas S."/>
            <person name="Kuo A."/>
            <person name="Mondo S."/>
            <person name="Pangilinan J."/>
            <person name="Riley R."/>
            <person name="LaButti K."/>
            <person name="Andreopoulos B."/>
            <person name="Lipzen A."/>
            <person name="Chen C."/>
            <person name="Yan M."/>
            <person name="Daum C."/>
            <person name="Ng V."/>
            <person name="Clum A."/>
            <person name="Steindorff A."/>
            <person name="Ohm R.A."/>
            <person name="Martin F."/>
            <person name="Silar P."/>
            <person name="Natvig D.O."/>
            <person name="Lalanne C."/>
            <person name="Gautier V."/>
            <person name="Ament-Velasquez S.L."/>
            <person name="Kruys A."/>
            <person name="Hutchinson M.I."/>
            <person name="Powell A.J."/>
            <person name="Barry K."/>
            <person name="Miller A.N."/>
            <person name="Grigoriev I.V."/>
            <person name="Debuchy R."/>
            <person name="Gladieux P."/>
            <person name="Hiltunen Thoren M."/>
            <person name="Johannesson H."/>
        </authorList>
    </citation>
    <scope>NUCLEOTIDE SEQUENCE</scope>
    <source>
        <strain evidence="2">CBS 314.62</strain>
    </source>
</reference>
<keyword evidence="1" id="KW-0472">Membrane</keyword>
<comment type="caution">
    <text evidence="2">The sequence shown here is derived from an EMBL/GenBank/DDBJ whole genome shotgun (WGS) entry which is preliminary data.</text>
</comment>
<accession>A0AAE1CGF6</accession>
<organism evidence="2 3">
    <name type="scientific">Podospora appendiculata</name>
    <dbReference type="NCBI Taxonomy" id="314037"/>
    <lineage>
        <taxon>Eukaryota</taxon>
        <taxon>Fungi</taxon>
        <taxon>Dikarya</taxon>
        <taxon>Ascomycota</taxon>
        <taxon>Pezizomycotina</taxon>
        <taxon>Sordariomycetes</taxon>
        <taxon>Sordariomycetidae</taxon>
        <taxon>Sordariales</taxon>
        <taxon>Podosporaceae</taxon>
        <taxon>Podospora</taxon>
    </lineage>
</organism>
<proteinExistence type="predicted"/>
<dbReference type="Proteomes" id="UP001270362">
    <property type="component" value="Unassembled WGS sequence"/>
</dbReference>
<evidence type="ECO:0000313" key="3">
    <source>
        <dbReference type="Proteomes" id="UP001270362"/>
    </source>
</evidence>